<keyword evidence="2" id="KW-1185">Reference proteome</keyword>
<evidence type="ECO:0000313" key="2">
    <source>
        <dbReference type="Proteomes" id="UP000092154"/>
    </source>
</evidence>
<dbReference type="EMBL" id="KV448165">
    <property type="protein sequence ID" value="OAX42070.1"/>
    <property type="molecule type" value="Genomic_DNA"/>
</dbReference>
<organism evidence="1 2">
    <name type="scientific">Rhizopogon vinicolor AM-OR11-026</name>
    <dbReference type="NCBI Taxonomy" id="1314800"/>
    <lineage>
        <taxon>Eukaryota</taxon>
        <taxon>Fungi</taxon>
        <taxon>Dikarya</taxon>
        <taxon>Basidiomycota</taxon>
        <taxon>Agaricomycotina</taxon>
        <taxon>Agaricomycetes</taxon>
        <taxon>Agaricomycetidae</taxon>
        <taxon>Boletales</taxon>
        <taxon>Suillineae</taxon>
        <taxon>Rhizopogonaceae</taxon>
        <taxon>Rhizopogon</taxon>
    </lineage>
</organism>
<gene>
    <name evidence="1" type="ORF">K503DRAFT_416297</name>
</gene>
<name>A0A1B7NB15_9AGAM</name>
<dbReference type="Proteomes" id="UP000092154">
    <property type="component" value="Unassembled WGS sequence"/>
</dbReference>
<proteinExistence type="predicted"/>
<accession>A0A1B7NB15</accession>
<dbReference type="AlphaFoldDB" id="A0A1B7NB15"/>
<reference evidence="1 2" key="1">
    <citation type="submission" date="2016-06" db="EMBL/GenBank/DDBJ databases">
        <title>Comparative genomics of the ectomycorrhizal sister species Rhizopogon vinicolor and Rhizopogon vesiculosus (Basidiomycota: Boletales) reveals a divergence of the mating type B locus.</title>
        <authorList>
            <consortium name="DOE Joint Genome Institute"/>
            <person name="Mujic A.B."/>
            <person name="Kuo A."/>
            <person name="Tritt A."/>
            <person name="Lipzen A."/>
            <person name="Chen C."/>
            <person name="Johnson J."/>
            <person name="Sharma A."/>
            <person name="Barry K."/>
            <person name="Grigoriev I.V."/>
            <person name="Spatafora J.W."/>
        </authorList>
    </citation>
    <scope>NUCLEOTIDE SEQUENCE [LARGE SCALE GENOMIC DNA]</scope>
    <source>
        <strain evidence="1 2">AM-OR11-026</strain>
    </source>
</reference>
<dbReference type="InParanoid" id="A0A1B7NB15"/>
<protein>
    <submittedName>
        <fullName evidence="1">Uncharacterized protein</fullName>
    </submittedName>
</protein>
<evidence type="ECO:0000313" key="1">
    <source>
        <dbReference type="EMBL" id="OAX42070.1"/>
    </source>
</evidence>
<sequence>MLHSDGFFLLGQCILIAFTRAARRTVHICAAGTFFFFGITDTLAAVHASAPVKTRFLVEFLRVVLAVLSHSTCWSHQPPSLRLRYPRSCIQFTLSPVAICVVARQHFRTRILQLS</sequence>